<dbReference type="OrthoDB" id="9781156at2"/>
<feature type="transmembrane region" description="Helical" evidence="5">
    <location>
        <begin position="266"/>
        <end position="285"/>
    </location>
</feature>
<proteinExistence type="predicted"/>
<dbReference type="PROSITE" id="PS50850">
    <property type="entry name" value="MFS"/>
    <property type="match status" value="1"/>
</dbReference>
<dbReference type="GO" id="GO:0016020">
    <property type="term" value="C:membrane"/>
    <property type="evidence" value="ECO:0007669"/>
    <property type="project" value="UniProtKB-SubCell"/>
</dbReference>
<evidence type="ECO:0000256" key="2">
    <source>
        <dbReference type="ARBA" id="ARBA00022692"/>
    </source>
</evidence>
<comment type="subcellular location">
    <subcellularLocation>
        <location evidence="1">Membrane</location>
        <topology evidence="1">Multi-pass membrane protein</topology>
    </subcellularLocation>
</comment>
<feature type="transmembrane region" description="Helical" evidence="5">
    <location>
        <begin position="362"/>
        <end position="384"/>
    </location>
</feature>
<reference evidence="7 8" key="1">
    <citation type="submission" date="2019-03" db="EMBL/GenBank/DDBJ databases">
        <authorList>
            <person name="Kim M.K.M."/>
        </authorList>
    </citation>
    <scope>NUCLEOTIDE SEQUENCE [LARGE SCALE GENOMIC DNA]</scope>
    <source>
        <strain evidence="7 8">17J68-12</strain>
    </source>
</reference>
<organism evidence="7 8">
    <name type="scientific">Flaviaesturariibacter flavus</name>
    <dbReference type="NCBI Taxonomy" id="2502780"/>
    <lineage>
        <taxon>Bacteria</taxon>
        <taxon>Pseudomonadati</taxon>
        <taxon>Bacteroidota</taxon>
        <taxon>Chitinophagia</taxon>
        <taxon>Chitinophagales</taxon>
        <taxon>Chitinophagaceae</taxon>
        <taxon>Flaviaestuariibacter</taxon>
    </lineage>
</organism>
<evidence type="ECO:0000256" key="3">
    <source>
        <dbReference type="ARBA" id="ARBA00022989"/>
    </source>
</evidence>
<dbReference type="Proteomes" id="UP000295334">
    <property type="component" value="Unassembled WGS sequence"/>
</dbReference>
<dbReference type="EMBL" id="SJZI01000042">
    <property type="protein sequence ID" value="TCJ14619.1"/>
    <property type="molecule type" value="Genomic_DNA"/>
</dbReference>
<keyword evidence="8" id="KW-1185">Reference proteome</keyword>
<dbReference type="Pfam" id="PF07690">
    <property type="entry name" value="MFS_1"/>
    <property type="match status" value="1"/>
</dbReference>
<keyword evidence="4 5" id="KW-0472">Membrane</keyword>
<feature type="transmembrane region" description="Helical" evidence="5">
    <location>
        <begin position="192"/>
        <end position="215"/>
    </location>
</feature>
<dbReference type="GO" id="GO:0015134">
    <property type="term" value="F:hexuronate transmembrane transporter activity"/>
    <property type="evidence" value="ECO:0007669"/>
    <property type="project" value="TreeGrafter"/>
</dbReference>
<comment type="caution">
    <text evidence="7">The sequence shown here is derived from an EMBL/GenBank/DDBJ whole genome shotgun (WGS) entry which is preliminary data.</text>
</comment>
<dbReference type="InterPro" id="IPR020846">
    <property type="entry name" value="MFS_dom"/>
</dbReference>
<evidence type="ECO:0000256" key="4">
    <source>
        <dbReference type="ARBA" id="ARBA00023136"/>
    </source>
</evidence>
<feature type="transmembrane region" description="Helical" evidence="5">
    <location>
        <begin position="338"/>
        <end position="356"/>
    </location>
</feature>
<feature type="transmembrane region" description="Helical" evidence="5">
    <location>
        <begin position="166"/>
        <end position="186"/>
    </location>
</feature>
<evidence type="ECO:0000259" key="6">
    <source>
        <dbReference type="PROSITE" id="PS50850"/>
    </source>
</evidence>
<name>A0A4R1BC59_9BACT</name>
<dbReference type="SUPFAM" id="SSF103473">
    <property type="entry name" value="MFS general substrate transporter"/>
    <property type="match status" value="1"/>
</dbReference>
<sequence>MTKYRWTICALLFFSTTINYLDRQVLSLTWKKYLVPEFHWTDSDYGTITALFSIFYAVSMLLAGRFVDWMDTKKGFLWAIGIWSVGACIHALCGIAASGMLTGHWLVGFEGAKEALAGFDKAAVITSTSVSLFIVARVVLALGEAGNFPAAIKATAEYFPKKDRGFATSLFNAGATVGALLAPLTIPFIAKAWGWEMSFIIIGALGFVWMGFWMVMYQKPEVHRKVSKAELAYIQQDNAQVGAAASAVAPVRRMSFGECFRYKQTWAFAFGKFMTDGVWWFYLFWTPAYLSDIYKMSGTQTSFPLFVLYAITLLSIIGGWLPTYFVDKKGMNPYNGRMKAMLIFAFFPLLALLAQPLGDISYWFPVIIIGIAGAAHQSWSANIFSTVGDMFPKSAVATVTGIGGMAGGIGSFLINKGSGLLFTHADQTQMIFLGFHGKEAGYFIIFSICAVAYLIGWVVMKSLVPVYKPIGE</sequence>
<keyword evidence="2 5" id="KW-0812">Transmembrane</keyword>
<feature type="transmembrane region" description="Helical" evidence="5">
    <location>
        <begin position="76"/>
        <end position="102"/>
    </location>
</feature>
<gene>
    <name evidence="7" type="ORF">EPD60_09515</name>
</gene>
<dbReference type="Gene3D" id="1.20.1250.20">
    <property type="entry name" value="MFS general substrate transporter like domains"/>
    <property type="match status" value="2"/>
</dbReference>
<feature type="transmembrane region" description="Helical" evidence="5">
    <location>
        <begin position="440"/>
        <end position="460"/>
    </location>
</feature>
<evidence type="ECO:0000256" key="1">
    <source>
        <dbReference type="ARBA" id="ARBA00004141"/>
    </source>
</evidence>
<keyword evidence="3 5" id="KW-1133">Transmembrane helix</keyword>
<dbReference type="InterPro" id="IPR036259">
    <property type="entry name" value="MFS_trans_sf"/>
</dbReference>
<feature type="transmembrane region" description="Helical" evidence="5">
    <location>
        <begin position="305"/>
        <end position="326"/>
    </location>
</feature>
<dbReference type="InterPro" id="IPR011701">
    <property type="entry name" value="MFS"/>
</dbReference>
<feature type="transmembrane region" description="Helical" evidence="5">
    <location>
        <begin position="122"/>
        <end position="145"/>
    </location>
</feature>
<evidence type="ECO:0000256" key="5">
    <source>
        <dbReference type="SAM" id="Phobius"/>
    </source>
</evidence>
<dbReference type="PANTHER" id="PTHR11662:SF285">
    <property type="entry name" value="HEXURONATE TRANSPORTER"/>
    <property type="match status" value="1"/>
</dbReference>
<dbReference type="AlphaFoldDB" id="A0A4R1BC59"/>
<feature type="domain" description="Major facilitator superfamily (MFS) profile" evidence="6">
    <location>
        <begin position="8"/>
        <end position="468"/>
    </location>
</feature>
<accession>A0A4R1BC59</accession>
<evidence type="ECO:0000313" key="8">
    <source>
        <dbReference type="Proteomes" id="UP000295334"/>
    </source>
</evidence>
<protein>
    <submittedName>
        <fullName evidence="7">MFS transporter</fullName>
    </submittedName>
</protein>
<feature type="transmembrane region" description="Helical" evidence="5">
    <location>
        <begin position="396"/>
        <end position="414"/>
    </location>
</feature>
<dbReference type="InterPro" id="IPR050382">
    <property type="entry name" value="MFS_Na/Anion_cotransporter"/>
</dbReference>
<dbReference type="PANTHER" id="PTHR11662">
    <property type="entry name" value="SOLUTE CARRIER FAMILY 17"/>
    <property type="match status" value="1"/>
</dbReference>
<feature type="transmembrane region" description="Helical" evidence="5">
    <location>
        <begin position="47"/>
        <end position="64"/>
    </location>
</feature>
<evidence type="ECO:0000313" key="7">
    <source>
        <dbReference type="EMBL" id="TCJ14619.1"/>
    </source>
</evidence>